<name>A0ABQ6PJS4_9BACT</name>
<sequence length="195" mass="21148">MNKILVFFFALFLSGTIHAQDLKFGLRGGPSFTTLGGEEGGDDSKFRVGFHLGGFVSLPLSDGIWFEPGIQYANKGAKSTEVGTATTVRNGYLDLPLLFKFQGGEKFYFLAGAQPSFLMSSAIILGDGDNKITIDGSDTRDLWKSSDFAAVVGFGLNLGTQMHLQTTYEHGFANISEISDDVFNRGFKLSVGRTF</sequence>
<organism evidence="2 3">
    <name type="scientific">Algoriphagus confluentis</name>
    <dbReference type="NCBI Taxonomy" id="1697556"/>
    <lineage>
        <taxon>Bacteria</taxon>
        <taxon>Pseudomonadati</taxon>
        <taxon>Bacteroidota</taxon>
        <taxon>Cytophagia</taxon>
        <taxon>Cytophagales</taxon>
        <taxon>Cyclobacteriaceae</taxon>
        <taxon>Algoriphagus</taxon>
    </lineage>
</organism>
<reference evidence="2 3" key="1">
    <citation type="submission" date="2023-08" db="EMBL/GenBank/DDBJ databases">
        <title>Draft genome sequence of Algoriphagus confluentis.</title>
        <authorList>
            <person name="Takatani N."/>
            <person name="Hosokawa M."/>
            <person name="Sawabe T."/>
        </authorList>
    </citation>
    <scope>NUCLEOTIDE SEQUENCE [LARGE SCALE GENOMIC DNA]</scope>
    <source>
        <strain evidence="2 3">NBRC 111222</strain>
    </source>
</reference>
<dbReference type="Proteomes" id="UP001338309">
    <property type="component" value="Unassembled WGS sequence"/>
</dbReference>
<evidence type="ECO:0000313" key="3">
    <source>
        <dbReference type="Proteomes" id="UP001338309"/>
    </source>
</evidence>
<evidence type="ECO:0000259" key="1">
    <source>
        <dbReference type="Pfam" id="PF13568"/>
    </source>
</evidence>
<feature type="domain" description="Outer membrane protein beta-barrel" evidence="1">
    <location>
        <begin position="19"/>
        <end position="176"/>
    </location>
</feature>
<gene>
    <name evidence="2" type="ORF">Aconfl_08490</name>
</gene>
<accession>A0ABQ6PJS4</accession>
<keyword evidence="3" id="KW-1185">Reference proteome</keyword>
<dbReference type="RefSeq" id="WP_338222989.1">
    <property type="nucleotide sequence ID" value="NZ_BTPD01000002.1"/>
</dbReference>
<proteinExistence type="predicted"/>
<dbReference type="InterPro" id="IPR025665">
    <property type="entry name" value="Beta-barrel_OMP_2"/>
</dbReference>
<evidence type="ECO:0000313" key="2">
    <source>
        <dbReference type="EMBL" id="GMQ28206.1"/>
    </source>
</evidence>
<protein>
    <submittedName>
        <fullName evidence="2">Porin family protein</fullName>
    </submittedName>
</protein>
<dbReference type="Pfam" id="PF13568">
    <property type="entry name" value="OMP_b-brl_2"/>
    <property type="match status" value="1"/>
</dbReference>
<comment type="caution">
    <text evidence="2">The sequence shown here is derived from an EMBL/GenBank/DDBJ whole genome shotgun (WGS) entry which is preliminary data.</text>
</comment>
<dbReference type="EMBL" id="BTPD01000002">
    <property type="protein sequence ID" value="GMQ28206.1"/>
    <property type="molecule type" value="Genomic_DNA"/>
</dbReference>